<name>A0A8J3SJP9_9ACTN</name>
<dbReference type="InterPro" id="IPR036388">
    <property type="entry name" value="WH-like_DNA-bd_sf"/>
</dbReference>
<dbReference type="Proteomes" id="UP000619788">
    <property type="component" value="Unassembled WGS sequence"/>
</dbReference>
<dbReference type="PANTHER" id="PTHR47691">
    <property type="entry name" value="REGULATOR-RELATED"/>
    <property type="match status" value="1"/>
</dbReference>
<dbReference type="SUPFAM" id="SSF48452">
    <property type="entry name" value="TPR-like"/>
    <property type="match status" value="1"/>
</dbReference>
<dbReference type="SMART" id="SM00421">
    <property type="entry name" value="HTH_LUXR"/>
    <property type="match status" value="1"/>
</dbReference>
<dbReference type="PROSITE" id="PS00622">
    <property type="entry name" value="HTH_LUXR_1"/>
    <property type="match status" value="1"/>
</dbReference>
<comment type="caution">
    <text evidence="3">The sequence shown here is derived from an EMBL/GenBank/DDBJ whole genome shotgun (WGS) entry which is preliminary data.</text>
</comment>
<feature type="compositionally biased region" description="Low complexity" evidence="1">
    <location>
        <begin position="695"/>
        <end position="707"/>
    </location>
</feature>
<dbReference type="GO" id="GO:0043531">
    <property type="term" value="F:ADP binding"/>
    <property type="evidence" value="ECO:0007669"/>
    <property type="project" value="InterPro"/>
</dbReference>
<dbReference type="Gene3D" id="1.25.40.10">
    <property type="entry name" value="Tetratricopeptide repeat domain"/>
    <property type="match status" value="1"/>
</dbReference>
<proteinExistence type="predicted"/>
<dbReference type="Pfam" id="PF25872">
    <property type="entry name" value="HTH_77"/>
    <property type="match status" value="1"/>
</dbReference>
<dbReference type="PROSITE" id="PS50043">
    <property type="entry name" value="HTH_LUXR_2"/>
    <property type="match status" value="1"/>
</dbReference>
<organism evidence="3 4">
    <name type="scientific">Planobispora siamensis</name>
    <dbReference type="NCBI Taxonomy" id="936338"/>
    <lineage>
        <taxon>Bacteria</taxon>
        <taxon>Bacillati</taxon>
        <taxon>Actinomycetota</taxon>
        <taxon>Actinomycetes</taxon>
        <taxon>Streptosporangiales</taxon>
        <taxon>Streptosporangiaceae</taxon>
        <taxon>Planobispora</taxon>
    </lineage>
</organism>
<gene>
    <name evidence="3" type="ORF">Psi01_62780</name>
</gene>
<keyword evidence="4" id="KW-1185">Reference proteome</keyword>
<dbReference type="GO" id="GO:0006355">
    <property type="term" value="P:regulation of DNA-templated transcription"/>
    <property type="evidence" value="ECO:0007669"/>
    <property type="project" value="InterPro"/>
</dbReference>
<dbReference type="InterPro" id="IPR027417">
    <property type="entry name" value="P-loop_NTPase"/>
</dbReference>
<dbReference type="CDD" id="cd06170">
    <property type="entry name" value="LuxR_C_like"/>
    <property type="match status" value="1"/>
</dbReference>
<dbReference type="InterPro" id="IPR011990">
    <property type="entry name" value="TPR-like_helical_dom_sf"/>
</dbReference>
<dbReference type="RefSeq" id="WP_204067735.1">
    <property type="nucleotide sequence ID" value="NZ_BOOJ01000055.1"/>
</dbReference>
<evidence type="ECO:0000313" key="4">
    <source>
        <dbReference type="Proteomes" id="UP000619788"/>
    </source>
</evidence>
<feature type="domain" description="HTH luxR-type" evidence="2">
    <location>
        <begin position="711"/>
        <end position="776"/>
    </location>
</feature>
<evidence type="ECO:0000256" key="1">
    <source>
        <dbReference type="SAM" id="MobiDB-lite"/>
    </source>
</evidence>
<protein>
    <submittedName>
        <fullName evidence="3">LuxR family transcriptional regulator</fullName>
    </submittedName>
</protein>
<dbReference type="PRINTS" id="PR00364">
    <property type="entry name" value="DISEASERSIST"/>
</dbReference>
<dbReference type="AlphaFoldDB" id="A0A8J3SJP9"/>
<reference evidence="3 4" key="1">
    <citation type="submission" date="2021-01" db="EMBL/GenBank/DDBJ databases">
        <title>Whole genome shotgun sequence of Planobispora siamensis NBRC 107568.</title>
        <authorList>
            <person name="Komaki H."/>
            <person name="Tamura T."/>
        </authorList>
    </citation>
    <scope>NUCLEOTIDE SEQUENCE [LARGE SCALE GENOMIC DNA]</scope>
    <source>
        <strain evidence="3 4">NBRC 107568</strain>
    </source>
</reference>
<dbReference type="InterPro" id="IPR016032">
    <property type="entry name" value="Sig_transdc_resp-reg_C-effctor"/>
</dbReference>
<dbReference type="Gene3D" id="1.10.10.10">
    <property type="entry name" value="Winged helix-like DNA-binding domain superfamily/Winged helix DNA-binding domain"/>
    <property type="match status" value="1"/>
</dbReference>
<dbReference type="EMBL" id="BOOJ01000055">
    <property type="protein sequence ID" value="GIH95648.1"/>
    <property type="molecule type" value="Genomic_DNA"/>
</dbReference>
<dbReference type="PANTHER" id="PTHR47691:SF3">
    <property type="entry name" value="HTH-TYPE TRANSCRIPTIONAL REGULATOR RV0890C-RELATED"/>
    <property type="match status" value="1"/>
</dbReference>
<dbReference type="InterPro" id="IPR000792">
    <property type="entry name" value="Tscrpt_reg_LuxR_C"/>
</dbReference>
<dbReference type="PRINTS" id="PR00038">
    <property type="entry name" value="HTHLUXR"/>
</dbReference>
<dbReference type="Pfam" id="PF00931">
    <property type="entry name" value="NB-ARC"/>
    <property type="match status" value="1"/>
</dbReference>
<dbReference type="GO" id="GO:0003677">
    <property type="term" value="F:DNA binding"/>
    <property type="evidence" value="ECO:0007669"/>
    <property type="project" value="InterPro"/>
</dbReference>
<dbReference type="Pfam" id="PF00196">
    <property type="entry name" value="GerE"/>
    <property type="match status" value="1"/>
</dbReference>
<dbReference type="Gene3D" id="3.40.50.300">
    <property type="entry name" value="P-loop containing nucleotide triphosphate hydrolases"/>
    <property type="match status" value="1"/>
</dbReference>
<sequence>MARPPRRPGNLPAEATSFIGRRRELAAVRRRLAEARLVSLVGPGGVGKTRLALRAAGDLGRGFPGGAWLVELAEIRDSALVGDAVMAALDLRSQTAAGPSAVLAAYLRDKRLLLVVDNCEHLLAATARLVAEMMRAAPGVRVIATSREPLSAPGEHVVPVPPLDLPAPPIDPAASPLDPPLPPPAAGLRRNEAVMLFTERAAAASGTFELTAANQAAVAGLCRRLDGLPLAIELAAVRTRVLSAEQILDRLDDRFGLLTGGVTALPRHQTLRTTIDWSHDLLDPAEQVLLRRLCVFAGRFTLEDVEAVCAQEGLPALDPLASLVDKSLVMKEDAGDLACYRLHETMREYAALRLREAGEEEALGRRFADHYTARCLRAAPQVRRRLAGWLDWMDLEIDNVRAVLRGCVTRDGAARGMNLVYAIGYYWITRAPSEGVRWAGELLACEGAGPAERARAAFVRGFLAVLQSDAASAGPALEEAVTGAGEAGLPSLLAQSLSLASMAASMSGDRTAAGRLGERARAVVEGLDDDAAVLMFLQSRALNGLFEGDLDAVAEAAAEGVRLGRETGDLYSLGMMLLNLGSARLIAGALDEAGPLLTEALRVAHRIDDRVGQYVLLDALGCVAAGSGRARPAALLMGAAETVRTEAGASVLPFLPPLLARAGEAARAELGAAAFEEEYAAGRRLSRDAAIGLALGGPAPPAGTQEGAPEETPEETPLGRRQAEVARLIAEGLSNRQIGERLFISEHTVDSHVRSIMNKLGFNSRAQIAAWTASSGP</sequence>
<dbReference type="SUPFAM" id="SSF46894">
    <property type="entry name" value="C-terminal effector domain of the bipartite response regulators"/>
    <property type="match status" value="1"/>
</dbReference>
<evidence type="ECO:0000259" key="2">
    <source>
        <dbReference type="PROSITE" id="PS50043"/>
    </source>
</evidence>
<evidence type="ECO:0000313" key="3">
    <source>
        <dbReference type="EMBL" id="GIH95648.1"/>
    </source>
</evidence>
<dbReference type="InterPro" id="IPR058852">
    <property type="entry name" value="HTH_77"/>
</dbReference>
<accession>A0A8J3SJP9</accession>
<dbReference type="InterPro" id="IPR002182">
    <property type="entry name" value="NB-ARC"/>
</dbReference>
<dbReference type="SUPFAM" id="SSF52540">
    <property type="entry name" value="P-loop containing nucleoside triphosphate hydrolases"/>
    <property type="match status" value="1"/>
</dbReference>
<feature type="region of interest" description="Disordered" evidence="1">
    <location>
        <begin position="695"/>
        <end position="720"/>
    </location>
</feature>